<dbReference type="EMBL" id="AEQN01000028">
    <property type="protein sequence ID" value="EFV00748.1"/>
    <property type="molecule type" value="Genomic_DNA"/>
</dbReference>
<evidence type="ECO:0000256" key="5">
    <source>
        <dbReference type="ARBA" id="ARBA00022741"/>
    </source>
</evidence>
<dbReference type="HOGENOM" id="CLU_036604_0_1_9"/>
<keyword evidence="7" id="KW-0067">ATP-binding</keyword>
<dbReference type="STRING" id="887929.HMP0721_2197"/>
<keyword evidence="10" id="KW-1185">Reference proteome</keyword>
<evidence type="ECO:0000256" key="7">
    <source>
        <dbReference type="ARBA" id="ARBA00022840"/>
    </source>
</evidence>
<dbReference type="RefSeq" id="WP_006599619.1">
    <property type="nucleotide sequence ID" value="NZ_GL622359.1"/>
</dbReference>
<evidence type="ECO:0000313" key="10">
    <source>
        <dbReference type="Proteomes" id="UP000004754"/>
    </source>
</evidence>
<dbReference type="GO" id="GO:0004340">
    <property type="term" value="F:glucokinase activity"/>
    <property type="evidence" value="ECO:0007669"/>
    <property type="project" value="UniProtKB-EC"/>
</dbReference>
<protein>
    <recommendedName>
        <fullName evidence="3">Glucokinase</fullName>
        <ecNumber evidence="2">2.7.1.2</ecNumber>
    </recommendedName>
    <alternativeName>
        <fullName evidence="8">Glucose kinase</fullName>
    </alternativeName>
</protein>
<dbReference type="GO" id="GO:0005524">
    <property type="term" value="F:ATP binding"/>
    <property type="evidence" value="ECO:0007669"/>
    <property type="project" value="UniProtKB-KW"/>
</dbReference>
<dbReference type="NCBIfam" id="TIGR00744">
    <property type="entry name" value="ROK_glcA_fam"/>
    <property type="match status" value="1"/>
</dbReference>
<dbReference type="PANTHER" id="PTHR18964">
    <property type="entry name" value="ROK (REPRESSOR, ORF, KINASE) FAMILY"/>
    <property type="match status" value="1"/>
</dbReference>
<dbReference type="Gene3D" id="3.30.420.40">
    <property type="match status" value="2"/>
</dbReference>
<proteinExistence type="inferred from homology"/>
<name>E6MJL2_9FIRM</name>
<keyword evidence="6" id="KW-0418">Kinase</keyword>
<accession>E6MJL2</accession>
<evidence type="ECO:0000256" key="6">
    <source>
        <dbReference type="ARBA" id="ARBA00022777"/>
    </source>
</evidence>
<dbReference type="Proteomes" id="UP000004754">
    <property type="component" value="Unassembled WGS sequence"/>
</dbReference>
<comment type="caution">
    <text evidence="9">The sequence shown here is derived from an EMBL/GenBank/DDBJ whole genome shotgun (WGS) entry which is preliminary data.</text>
</comment>
<keyword evidence="5" id="KW-0547">Nucleotide-binding</keyword>
<dbReference type="AlphaFoldDB" id="E6MJL2"/>
<dbReference type="PANTHER" id="PTHR18964:SF149">
    <property type="entry name" value="BIFUNCTIONAL UDP-N-ACETYLGLUCOSAMINE 2-EPIMERASE_N-ACETYLMANNOSAMINE KINASE"/>
    <property type="match status" value="1"/>
</dbReference>
<evidence type="ECO:0000256" key="4">
    <source>
        <dbReference type="ARBA" id="ARBA00022679"/>
    </source>
</evidence>
<comment type="similarity">
    <text evidence="1">Belongs to the ROK (NagC/XylR) family.</text>
</comment>
<evidence type="ECO:0000313" key="9">
    <source>
        <dbReference type="EMBL" id="EFV00748.1"/>
    </source>
</evidence>
<reference evidence="9 10" key="1">
    <citation type="submission" date="2010-12" db="EMBL/GenBank/DDBJ databases">
        <authorList>
            <person name="Muzny D."/>
            <person name="Qin X."/>
            <person name="Deng J."/>
            <person name="Jiang H."/>
            <person name="Liu Y."/>
            <person name="Qu J."/>
            <person name="Song X.-Z."/>
            <person name="Zhang L."/>
            <person name="Thornton R."/>
            <person name="Coyle M."/>
            <person name="Francisco L."/>
            <person name="Jackson L."/>
            <person name="Javaid M."/>
            <person name="Korchina V."/>
            <person name="Kovar C."/>
            <person name="Mata R."/>
            <person name="Mathew T."/>
            <person name="Ngo R."/>
            <person name="Nguyen L."/>
            <person name="Nguyen N."/>
            <person name="Okwuonu G."/>
            <person name="Ongeri F."/>
            <person name="Pham C."/>
            <person name="Simmons D."/>
            <person name="Wilczek-Boney K."/>
            <person name="Hale W."/>
            <person name="Jakkamsetti A."/>
            <person name="Pham P."/>
            <person name="Ruth R."/>
            <person name="San Lucas F."/>
            <person name="Warren J."/>
            <person name="Zhang J."/>
            <person name="Zhao Z."/>
            <person name="Zhou C."/>
            <person name="Zhu D."/>
            <person name="Lee S."/>
            <person name="Bess C."/>
            <person name="Blankenburg K."/>
            <person name="Forbes L."/>
            <person name="Fu Q."/>
            <person name="Gubbala S."/>
            <person name="Hirani K."/>
            <person name="Jayaseelan J.C."/>
            <person name="Lara F."/>
            <person name="Munidasa M."/>
            <person name="Palculict T."/>
            <person name="Patil S."/>
            <person name="Pu L.-L."/>
            <person name="Saada N."/>
            <person name="Tang L."/>
            <person name="Weissenberger G."/>
            <person name="Zhu Y."/>
            <person name="Hemphill L."/>
            <person name="Shang Y."/>
            <person name="Youmans B."/>
            <person name="Ayvaz T."/>
            <person name="Ross M."/>
            <person name="Santibanez J."/>
            <person name="Aqrawi P."/>
            <person name="Gross S."/>
            <person name="Joshi V."/>
            <person name="Fowler G."/>
            <person name="Nazareth L."/>
            <person name="Reid J."/>
            <person name="Worley K."/>
            <person name="Petrosino J."/>
            <person name="Highlander S."/>
            <person name="Gibbs R."/>
        </authorList>
    </citation>
    <scope>NUCLEOTIDE SEQUENCE [LARGE SCALE GENOMIC DNA]</scope>
    <source>
        <strain evidence="9 10">ATCC 23263</strain>
    </source>
</reference>
<evidence type="ECO:0000256" key="3">
    <source>
        <dbReference type="ARBA" id="ARBA00014701"/>
    </source>
</evidence>
<sequence>MQKVFGIDIGGTSVKMGCFTAGGERLDEWAIPTRTAAGGSGILPDIVASVEAYCRQHGLAQSAMVGAGIGVPGPVNAEGIVDGAVNLGWGRCDPGAVFTEATGMPAAVGNDANVAALGECWQGAGKGRKSLVMLTLGTGIGGGVVVNGQLVAGCHGAAGEIGHFPVNPDEPETCGCGKHGCLEQYASATGIVRLAGRALTADPHRPTRLREGALSAKAIFEAAKADDALALALVDRVAALLGQGLATIAGVLDPEMFVIGGGMANAGEFLRGRIERAYRRLAFAASRDTPIQLAQLGNDAGIIGAAKLAFGARAR</sequence>
<evidence type="ECO:0000256" key="1">
    <source>
        <dbReference type="ARBA" id="ARBA00006479"/>
    </source>
</evidence>
<dbReference type="OrthoDB" id="9810372at2"/>
<gene>
    <name evidence="9" type="ORF">HMP0721_2197</name>
</gene>
<evidence type="ECO:0000256" key="8">
    <source>
        <dbReference type="ARBA" id="ARBA00032386"/>
    </source>
</evidence>
<organism evidence="9 10">
    <name type="scientific">Pseudoramibacter alactolyticus ATCC 23263</name>
    <dbReference type="NCBI Taxonomy" id="887929"/>
    <lineage>
        <taxon>Bacteria</taxon>
        <taxon>Bacillati</taxon>
        <taxon>Bacillota</taxon>
        <taxon>Clostridia</taxon>
        <taxon>Eubacteriales</taxon>
        <taxon>Eubacteriaceae</taxon>
        <taxon>Pseudoramibacter</taxon>
    </lineage>
</organism>
<dbReference type="GO" id="GO:0006096">
    <property type="term" value="P:glycolytic process"/>
    <property type="evidence" value="ECO:0007669"/>
    <property type="project" value="InterPro"/>
</dbReference>
<dbReference type="PROSITE" id="PS01125">
    <property type="entry name" value="ROK"/>
    <property type="match status" value="1"/>
</dbReference>
<dbReference type="GO" id="GO:0005737">
    <property type="term" value="C:cytoplasm"/>
    <property type="evidence" value="ECO:0007669"/>
    <property type="project" value="InterPro"/>
</dbReference>
<dbReference type="eggNOG" id="COG1940">
    <property type="taxonomic scope" value="Bacteria"/>
</dbReference>
<evidence type="ECO:0000256" key="2">
    <source>
        <dbReference type="ARBA" id="ARBA00012323"/>
    </source>
</evidence>
<dbReference type="SUPFAM" id="SSF53067">
    <property type="entry name" value="Actin-like ATPase domain"/>
    <property type="match status" value="1"/>
</dbReference>
<dbReference type="InterPro" id="IPR004654">
    <property type="entry name" value="ROK_glcA"/>
</dbReference>
<dbReference type="InterPro" id="IPR000600">
    <property type="entry name" value="ROK"/>
</dbReference>
<dbReference type="InterPro" id="IPR043129">
    <property type="entry name" value="ATPase_NBD"/>
</dbReference>
<dbReference type="EC" id="2.7.1.2" evidence="2"/>
<dbReference type="InterPro" id="IPR049874">
    <property type="entry name" value="ROK_cs"/>
</dbReference>
<dbReference type="Pfam" id="PF00480">
    <property type="entry name" value="ROK"/>
    <property type="match status" value="1"/>
</dbReference>
<keyword evidence="4" id="KW-0808">Transferase</keyword>